<feature type="domain" description="Nucleotidyl transferase" evidence="1">
    <location>
        <begin position="3"/>
        <end position="226"/>
    </location>
</feature>
<keyword evidence="2" id="KW-0808">Transferase</keyword>
<gene>
    <name evidence="2" type="ORF">ASZ90_002933</name>
</gene>
<dbReference type="Gene3D" id="3.90.550.10">
    <property type="entry name" value="Spore Coat Polysaccharide Biosynthesis Protein SpsA, Chain A"/>
    <property type="match status" value="1"/>
</dbReference>
<protein>
    <submittedName>
        <fullName evidence="2">Glucose-1-phosphate cytidylyltransferase</fullName>
        <ecNumber evidence="2">2.7.7.33</ecNumber>
    </submittedName>
</protein>
<dbReference type="InterPro" id="IPR046981">
    <property type="entry name" value="G1P_cyt_trans"/>
</dbReference>
<dbReference type="CDD" id="cd02524">
    <property type="entry name" value="G1P_cytidylyltransferase"/>
    <property type="match status" value="1"/>
</dbReference>
<evidence type="ECO:0000313" key="2">
    <source>
        <dbReference type="EMBL" id="KUG27222.1"/>
    </source>
</evidence>
<organism evidence="2">
    <name type="scientific">hydrocarbon metagenome</name>
    <dbReference type="NCBI Taxonomy" id="938273"/>
    <lineage>
        <taxon>unclassified sequences</taxon>
        <taxon>metagenomes</taxon>
        <taxon>ecological metagenomes</taxon>
    </lineage>
</organism>
<dbReference type="PANTHER" id="PTHR47183:SF1">
    <property type="entry name" value="GLUCOSE-1-PHOSPHATE CYTIDYLYLTRANSFERASE"/>
    <property type="match status" value="1"/>
</dbReference>
<dbReference type="GO" id="GO:0047343">
    <property type="term" value="F:glucose-1-phosphate cytidylyltransferase activity"/>
    <property type="evidence" value="ECO:0007669"/>
    <property type="project" value="UniProtKB-EC"/>
</dbReference>
<dbReference type="NCBIfam" id="TIGR02623">
    <property type="entry name" value="G1P_cyt_trans"/>
    <property type="match status" value="1"/>
</dbReference>
<sequence>MQVIILCGGLGTRLREETEFRPKPMVNVGPRPILWHIMKIYARYGHTEFILPLGYKGEVIKDYFCHYELMNNDITIELGKPDSFCLHNCHDERGWKITLANTGERTLKGGRLKRVERYVTGDTFMLTYGDGVADVDLDALLAFHRSHGKTCTVTGINPTSQFGGLHVDGDRVMHFREKPKEATENLVSGGFFVFNRRIFDYLTPDENCDLEYGPLEKLAAEGELMVHRHAGFWYCMDTQRDMDKLNQMWDAGNPPWKTW</sequence>
<dbReference type="InterPro" id="IPR013446">
    <property type="entry name" value="G1P_cyt_trans-like"/>
</dbReference>
<dbReference type="SUPFAM" id="SSF53448">
    <property type="entry name" value="Nucleotide-diphospho-sugar transferases"/>
    <property type="match status" value="1"/>
</dbReference>
<comment type="caution">
    <text evidence="2">The sequence shown here is derived from an EMBL/GenBank/DDBJ whole genome shotgun (WGS) entry which is preliminary data.</text>
</comment>
<name>A0A0W8G2C4_9ZZZZ</name>
<dbReference type="AlphaFoldDB" id="A0A0W8G2C4"/>
<dbReference type="EMBL" id="LNQE01000350">
    <property type="protein sequence ID" value="KUG27222.1"/>
    <property type="molecule type" value="Genomic_DNA"/>
</dbReference>
<dbReference type="GO" id="GO:0009243">
    <property type="term" value="P:O antigen biosynthetic process"/>
    <property type="evidence" value="ECO:0007669"/>
    <property type="project" value="InterPro"/>
</dbReference>
<dbReference type="PANTHER" id="PTHR47183">
    <property type="entry name" value="GLUCOSE-1-PHOSPHATE CYTIDYLYLTRANSFERASE-RELATED"/>
    <property type="match status" value="1"/>
</dbReference>
<dbReference type="EC" id="2.7.7.33" evidence="2"/>
<evidence type="ECO:0000259" key="1">
    <source>
        <dbReference type="Pfam" id="PF00483"/>
    </source>
</evidence>
<dbReference type="InterPro" id="IPR029044">
    <property type="entry name" value="Nucleotide-diphossugar_trans"/>
</dbReference>
<reference evidence="2" key="1">
    <citation type="journal article" date="2015" name="Proc. Natl. Acad. Sci. U.S.A.">
        <title>Networks of energetic and metabolic interactions define dynamics in microbial communities.</title>
        <authorList>
            <person name="Embree M."/>
            <person name="Liu J.K."/>
            <person name="Al-Bassam M.M."/>
            <person name="Zengler K."/>
        </authorList>
    </citation>
    <scope>NUCLEOTIDE SEQUENCE</scope>
</reference>
<dbReference type="InterPro" id="IPR005835">
    <property type="entry name" value="NTP_transferase_dom"/>
</dbReference>
<dbReference type="Pfam" id="PF00483">
    <property type="entry name" value="NTP_transferase"/>
    <property type="match status" value="1"/>
</dbReference>
<keyword evidence="2" id="KW-0548">Nucleotidyltransferase</keyword>
<accession>A0A0W8G2C4</accession>
<proteinExistence type="predicted"/>